<evidence type="ECO:0000313" key="1">
    <source>
        <dbReference type="EMBL" id="GAA6145838.1"/>
    </source>
</evidence>
<gene>
    <name evidence="1" type="ORF">NBRC116585_19560</name>
</gene>
<dbReference type="InterPro" id="IPR052931">
    <property type="entry name" value="Prophage_regulatory_activator"/>
</dbReference>
<dbReference type="InterPro" id="IPR010260">
    <property type="entry name" value="AlpA"/>
</dbReference>
<evidence type="ECO:0000313" key="2">
    <source>
        <dbReference type="Proteomes" id="UP001481413"/>
    </source>
</evidence>
<protein>
    <recommendedName>
        <fullName evidence="3">Transcriptional regulator, AlpA family</fullName>
    </recommendedName>
</protein>
<organism evidence="1 2">
    <name type="scientific">Thalassolituus maritimus</name>
    <dbReference type="NCBI Taxonomy" id="484498"/>
    <lineage>
        <taxon>Bacteria</taxon>
        <taxon>Pseudomonadati</taxon>
        <taxon>Pseudomonadota</taxon>
        <taxon>Gammaproteobacteria</taxon>
        <taxon>Oceanospirillales</taxon>
        <taxon>Oceanospirillaceae</taxon>
        <taxon>Thalassolituus</taxon>
    </lineage>
</organism>
<dbReference type="Pfam" id="PF05930">
    <property type="entry name" value="Phage_AlpA"/>
    <property type="match status" value="1"/>
</dbReference>
<dbReference type="Gene3D" id="1.10.238.160">
    <property type="match status" value="1"/>
</dbReference>
<sequence length="75" mass="8467">MTITESNVTSRLIRFPEVKQITGLCRSQVHAMIAEGRFPKQIKLSTRASAWIAEEVYSWVEQRIAESRANCVGGE</sequence>
<dbReference type="PANTHER" id="PTHR36154">
    <property type="entry name" value="DNA-BINDING TRANSCRIPTIONAL ACTIVATOR ALPA"/>
    <property type="match status" value="1"/>
</dbReference>
<dbReference type="RefSeq" id="WP_353294941.1">
    <property type="nucleotide sequence ID" value="NZ_BAABWH010000005.1"/>
</dbReference>
<keyword evidence="2" id="KW-1185">Reference proteome</keyword>
<evidence type="ECO:0008006" key="3">
    <source>
        <dbReference type="Google" id="ProtNLM"/>
    </source>
</evidence>
<name>A0ABQ0A0B5_9GAMM</name>
<accession>A0ABQ0A0B5</accession>
<dbReference type="EMBL" id="BAABWH010000005">
    <property type="protein sequence ID" value="GAA6145838.1"/>
    <property type="molecule type" value="Genomic_DNA"/>
</dbReference>
<proteinExistence type="predicted"/>
<dbReference type="Proteomes" id="UP001481413">
    <property type="component" value="Unassembled WGS sequence"/>
</dbReference>
<reference evidence="1 2" key="1">
    <citation type="submission" date="2024-04" db="EMBL/GenBank/DDBJ databases">
        <title>Draft genome sequence of Thalassolituus maritimus NBRC 116585.</title>
        <authorList>
            <person name="Miyakawa T."/>
            <person name="Kusuya Y."/>
            <person name="Miura T."/>
        </authorList>
    </citation>
    <scope>NUCLEOTIDE SEQUENCE [LARGE SCALE GENOMIC DNA]</scope>
    <source>
        <strain evidence="1 2">5NW40-0001</strain>
    </source>
</reference>
<comment type="caution">
    <text evidence="1">The sequence shown here is derived from an EMBL/GenBank/DDBJ whole genome shotgun (WGS) entry which is preliminary data.</text>
</comment>
<dbReference type="PANTHER" id="PTHR36154:SF1">
    <property type="entry name" value="DNA-BINDING TRANSCRIPTIONAL ACTIVATOR ALPA"/>
    <property type="match status" value="1"/>
</dbReference>